<evidence type="ECO:0000256" key="1">
    <source>
        <dbReference type="SAM" id="Phobius"/>
    </source>
</evidence>
<evidence type="ECO:0000313" key="2">
    <source>
        <dbReference type="EMBL" id="SEA49067.1"/>
    </source>
</evidence>
<evidence type="ECO:0000313" key="3">
    <source>
        <dbReference type="Proteomes" id="UP000199397"/>
    </source>
</evidence>
<keyword evidence="3" id="KW-1185">Reference proteome</keyword>
<organism evidence="2 3">
    <name type="scientific">Thiothrix caldifontis</name>
    <dbReference type="NCBI Taxonomy" id="525918"/>
    <lineage>
        <taxon>Bacteria</taxon>
        <taxon>Pseudomonadati</taxon>
        <taxon>Pseudomonadota</taxon>
        <taxon>Gammaproteobacteria</taxon>
        <taxon>Thiotrichales</taxon>
        <taxon>Thiotrichaceae</taxon>
        <taxon>Thiothrix</taxon>
    </lineage>
</organism>
<feature type="transmembrane region" description="Helical" evidence="1">
    <location>
        <begin position="55"/>
        <end position="76"/>
    </location>
</feature>
<proteinExistence type="predicted"/>
<name>A0A1H4BLT7_9GAMM</name>
<dbReference type="Proteomes" id="UP000199397">
    <property type="component" value="Unassembled WGS sequence"/>
</dbReference>
<dbReference type="RefSeq" id="WP_093067415.1">
    <property type="nucleotide sequence ID" value="NZ_FNQP01000008.1"/>
</dbReference>
<reference evidence="2 3" key="1">
    <citation type="submission" date="2016-10" db="EMBL/GenBank/DDBJ databases">
        <authorList>
            <person name="de Groot N.N."/>
        </authorList>
    </citation>
    <scope>NUCLEOTIDE SEQUENCE [LARGE SCALE GENOMIC DNA]</scope>
    <source>
        <strain evidence="2 3">DSM 21228</strain>
    </source>
</reference>
<keyword evidence="1" id="KW-1133">Transmembrane helix</keyword>
<accession>A0A1H4BLT7</accession>
<dbReference type="AlphaFoldDB" id="A0A1H4BLT7"/>
<dbReference type="STRING" id="525918.SAMN05660964_01712"/>
<sequence length="83" mass="8731">MKKHIIGIATLIGFIIGLGASFALMFGGWASAGLYNLSLGFVVDALPLPGESGWVVAPLFFVAVYTLYGAAFGFLIKKFGRSS</sequence>
<protein>
    <submittedName>
        <fullName evidence="2">Uncharacterized protein</fullName>
    </submittedName>
</protein>
<gene>
    <name evidence="2" type="ORF">SAMN05660964_01712</name>
</gene>
<keyword evidence="1" id="KW-0472">Membrane</keyword>
<dbReference type="EMBL" id="FNQP01000008">
    <property type="protein sequence ID" value="SEA49067.1"/>
    <property type="molecule type" value="Genomic_DNA"/>
</dbReference>
<keyword evidence="1" id="KW-0812">Transmembrane</keyword>
<feature type="transmembrane region" description="Helical" evidence="1">
    <location>
        <begin position="12"/>
        <end position="35"/>
    </location>
</feature>